<evidence type="ECO:0000259" key="1">
    <source>
        <dbReference type="Pfam" id="PF12222"/>
    </source>
</evidence>
<evidence type="ECO:0000313" key="2">
    <source>
        <dbReference type="EMBL" id="KAH0553423.1"/>
    </source>
</evidence>
<dbReference type="AlphaFoldDB" id="A0A9P8IDF3"/>
<reference evidence="2" key="1">
    <citation type="submission" date="2021-03" db="EMBL/GenBank/DDBJ databases">
        <title>Comparative genomics and phylogenomic investigation of the class Geoglossomycetes provide insights into ecological specialization and systematics.</title>
        <authorList>
            <person name="Melie T."/>
            <person name="Pirro S."/>
            <person name="Miller A.N."/>
            <person name="Quandt A."/>
        </authorList>
    </citation>
    <scope>NUCLEOTIDE SEQUENCE</scope>
    <source>
        <strain evidence="2">CAQ_001_2017</strain>
    </source>
</reference>
<comment type="caution">
    <text evidence="2">The sequence shown here is derived from an EMBL/GenBank/DDBJ whole genome shotgun (WGS) entry which is preliminary data.</text>
</comment>
<organism evidence="2 3">
    <name type="scientific">Trichoglossum hirsutum</name>
    <dbReference type="NCBI Taxonomy" id="265104"/>
    <lineage>
        <taxon>Eukaryota</taxon>
        <taxon>Fungi</taxon>
        <taxon>Dikarya</taxon>
        <taxon>Ascomycota</taxon>
        <taxon>Pezizomycotina</taxon>
        <taxon>Geoglossomycetes</taxon>
        <taxon>Geoglossales</taxon>
        <taxon>Geoglossaceae</taxon>
        <taxon>Trichoglossum</taxon>
    </lineage>
</organism>
<protein>
    <recommendedName>
        <fullName evidence="1">Peptide N-acetyl-beta-D-glucosaminyl asparaginase amidase A N-terminal domain-containing protein</fullName>
    </recommendedName>
</protein>
<dbReference type="InterPro" id="IPR056948">
    <property type="entry name" value="PNGaseA_N"/>
</dbReference>
<accession>A0A9P8IDF3</accession>
<gene>
    <name evidence="2" type="ORF">GP486_006507</name>
</gene>
<sequence length="835" mass="91158">MGGNGSSGSSRPLTIQAALVRARDPSQEEDPAVTAFLEAVLADIWRKLRAEPNTYILTQDEFAVFNFFVQRYPDDEIASAAINRMKSPNSCSPNQGLCGREGSMVAHSLAGTEGERRSDRAEEKDEFPFNDSLGRPRWFLGEYLILPARNPIVTTRTKQLLLFLALSLLYMCTRFLGGQPSTICEFSSSQLRPPHHPTTASLLKVFQVYQPVFAPSLNASDGAGQTATAPANDGNDCVHTSVLMDHVFAFSYGDPFIGHYLPPTCRFNQVSFNFTVTSQGRQFDRLGLMYLGDTEVFRTSTAEPTYNGIEWTYIKDMSSYLALLKRRQKIIFDLGNLIDDTYTAPFNATLTATFFNRENVITPADVVLPISARLSSSDRPSSFSVPSQNASTTYQFPRNVRRAVATISACGQADEEFWFGNVLSSDVDAFPSSGAPLFGHSPFREVQLLIDGRLAGVAWPFPIIFTGGVVPGLWRPIVGVDAFDLREHEIDISPWLPLLCDGAAAGHTFEIRVAGIEDDGQGHGSLSKKVANYWVVTGKIFLWLDEPGWITRGSPLTTVSPSPRLELSSSVELGPTGANESLTYRVNVARELSVNSIVITSEGLVAASWTQSLSYSNHGKFTARGNVQLTIQNTKGLDASTSGYSRAYEYPVWVNTSYNFDTGSGNFTIDANINRGLDLETWGRSVFPTGLQPFASLPSAKMLFPSLAGSALRTTQNGSAHYEAAPALRLALGHGTTEQGFVFVGLQASAFPAESQDLPTQSNIRNKPSLGHELYRRHVLATNGTVVKDNETLSGQIITNYYLPASQVGDGWRSRGFAGRSVRSILGRGPSEKAT</sequence>
<dbReference type="EMBL" id="JAGHQM010001482">
    <property type="protein sequence ID" value="KAH0553423.1"/>
    <property type="molecule type" value="Genomic_DNA"/>
</dbReference>
<dbReference type="Pfam" id="PF25156">
    <property type="entry name" value="PNGase_A_C"/>
    <property type="match status" value="1"/>
</dbReference>
<proteinExistence type="predicted"/>
<dbReference type="InterPro" id="IPR021102">
    <property type="entry name" value="PNGase_A"/>
</dbReference>
<dbReference type="Pfam" id="PF12222">
    <property type="entry name" value="PNGaseA"/>
    <property type="match status" value="1"/>
</dbReference>
<name>A0A9P8IDF3_9PEZI</name>
<evidence type="ECO:0000313" key="3">
    <source>
        <dbReference type="Proteomes" id="UP000750711"/>
    </source>
</evidence>
<dbReference type="PANTHER" id="PTHR31104">
    <property type="entry name" value="PEPTIDE-N4-(N-ACETYL-BETA-GLUCOSAMINYL)ASPARAGINE AMIDASE A PROTEIN"/>
    <property type="match status" value="1"/>
</dbReference>
<dbReference type="Proteomes" id="UP000750711">
    <property type="component" value="Unassembled WGS sequence"/>
</dbReference>
<keyword evidence="3" id="KW-1185">Reference proteome</keyword>
<feature type="domain" description="Peptide N-acetyl-beta-D-glucosaminyl asparaginase amidase A N-terminal" evidence="1">
    <location>
        <begin position="233"/>
        <end position="547"/>
    </location>
</feature>